<evidence type="ECO:0000313" key="2">
    <source>
        <dbReference type="Proteomes" id="UP000321513"/>
    </source>
</evidence>
<dbReference type="RefSeq" id="WP_147205462.1">
    <property type="nucleotide sequence ID" value="NZ_BJYT01000019.1"/>
</dbReference>
<organism evidence="1 2">
    <name type="scientific">Segetibacter aerophilus</name>
    <dbReference type="NCBI Taxonomy" id="670293"/>
    <lineage>
        <taxon>Bacteria</taxon>
        <taxon>Pseudomonadati</taxon>
        <taxon>Bacteroidota</taxon>
        <taxon>Chitinophagia</taxon>
        <taxon>Chitinophagales</taxon>
        <taxon>Chitinophagaceae</taxon>
        <taxon>Segetibacter</taxon>
    </lineage>
</organism>
<proteinExistence type="predicted"/>
<evidence type="ECO:0008006" key="3">
    <source>
        <dbReference type="Google" id="ProtNLM"/>
    </source>
</evidence>
<protein>
    <recommendedName>
        <fullName evidence="3">ABC transporter ATPase</fullName>
    </recommendedName>
</protein>
<gene>
    <name evidence="1" type="ORF">SAE01_38490</name>
</gene>
<accession>A0A512BHC6</accession>
<dbReference type="AlphaFoldDB" id="A0A512BHC6"/>
<dbReference type="OrthoDB" id="978691at2"/>
<reference evidence="1 2" key="1">
    <citation type="submission" date="2019-07" db="EMBL/GenBank/DDBJ databases">
        <title>Whole genome shotgun sequence of Segetibacter aerophilus NBRC 106135.</title>
        <authorList>
            <person name="Hosoyama A."/>
            <person name="Uohara A."/>
            <person name="Ohji S."/>
            <person name="Ichikawa N."/>
        </authorList>
    </citation>
    <scope>NUCLEOTIDE SEQUENCE [LARGE SCALE GENOMIC DNA]</scope>
    <source>
        <strain evidence="1 2">NBRC 106135</strain>
    </source>
</reference>
<sequence length="172" mass="19751">MNLEYKHLIPENFHPSSRVWIYQSSRLFSIGEALEIEDMMNVFTENWNSHGAKVKGYANLLFGQFIILMADETQAGVSGCSTDSSVRLIKSIEETFKVDMFNRQNLAFLVKDKIELLPLSQLKYAVENNFITPETIYFNNLVQTKAELLDKWLIPVKDSWLSKKIGPVLKSV</sequence>
<dbReference type="EMBL" id="BJYT01000019">
    <property type="protein sequence ID" value="GEO11353.1"/>
    <property type="molecule type" value="Genomic_DNA"/>
</dbReference>
<comment type="caution">
    <text evidence="1">The sequence shown here is derived from an EMBL/GenBank/DDBJ whole genome shotgun (WGS) entry which is preliminary data.</text>
</comment>
<dbReference type="Proteomes" id="UP000321513">
    <property type="component" value="Unassembled WGS sequence"/>
</dbReference>
<keyword evidence="2" id="KW-1185">Reference proteome</keyword>
<evidence type="ECO:0000313" key="1">
    <source>
        <dbReference type="EMBL" id="GEO11353.1"/>
    </source>
</evidence>
<name>A0A512BHC6_9BACT</name>